<dbReference type="PANTHER" id="PTHR10000">
    <property type="entry name" value="PHOSPHOSERINE PHOSPHATASE"/>
    <property type="match status" value="1"/>
</dbReference>
<dbReference type="PANTHER" id="PTHR10000:SF8">
    <property type="entry name" value="HAD SUPERFAMILY HYDROLASE-LIKE, TYPE 3"/>
    <property type="match status" value="1"/>
</dbReference>
<sequence>MRIELIALDLDGTTLNSEGKMTLFTKETLNRATEMGIHVVIATGRVQSALPEDVLRLPGIEYIITSNGAAITDLRREKLIYENCIALKRWNMYIIC</sequence>
<evidence type="ECO:0000313" key="2">
    <source>
        <dbReference type="Proteomes" id="UP000463883"/>
    </source>
</evidence>
<dbReference type="InterPro" id="IPR023214">
    <property type="entry name" value="HAD_sf"/>
</dbReference>
<proteinExistence type="predicted"/>
<evidence type="ECO:0000313" key="1">
    <source>
        <dbReference type="EMBL" id="QHI73156.1"/>
    </source>
</evidence>
<dbReference type="GO" id="GO:0016791">
    <property type="term" value="F:phosphatase activity"/>
    <property type="evidence" value="ECO:0007669"/>
    <property type="project" value="TreeGrafter"/>
</dbReference>
<dbReference type="KEGG" id="amic:Ami3637_12790"/>
<dbReference type="Proteomes" id="UP000463883">
    <property type="component" value="Chromosome"/>
</dbReference>
<dbReference type="Pfam" id="PF08282">
    <property type="entry name" value="Hydrolase_3"/>
    <property type="match status" value="1"/>
</dbReference>
<dbReference type="AlphaFoldDB" id="A0A6P1MNB0"/>
<dbReference type="GO" id="GO:0000287">
    <property type="term" value="F:magnesium ion binding"/>
    <property type="evidence" value="ECO:0007669"/>
    <property type="project" value="TreeGrafter"/>
</dbReference>
<keyword evidence="1" id="KW-0378">Hydrolase</keyword>
<keyword evidence="2" id="KW-1185">Reference proteome</keyword>
<protein>
    <submittedName>
        <fullName evidence="1">HAD hydrolase family protein</fullName>
    </submittedName>
</protein>
<dbReference type="Gene3D" id="3.40.50.1000">
    <property type="entry name" value="HAD superfamily/HAD-like"/>
    <property type="match status" value="1"/>
</dbReference>
<dbReference type="GO" id="GO:0005829">
    <property type="term" value="C:cytosol"/>
    <property type="evidence" value="ECO:0007669"/>
    <property type="project" value="TreeGrafter"/>
</dbReference>
<dbReference type="EMBL" id="CP047591">
    <property type="protein sequence ID" value="QHI73156.1"/>
    <property type="molecule type" value="Genomic_DNA"/>
</dbReference>
<reference evidence="1 2" key="1">
    <citation type="submission" date="2020-01" db="EMBL/GenBank/DDBJ databases">
        <title>Genomic analysis of Aminipila sp. CBA3637.</title>
        <authorList>
            <person name="Kim Y.B."/>
            <person name="Roh S.W."/>
        </authorList>
    </citation>
    <scope>NUCLEOTIDE SEQUENCE [LARGE SCALE GENOMIC DNA]</scope>
    <source>
        <strain evidence="1 2">CBA3637</strain>
    </source>
</reference>
<gene>
    <name evidence="1" type="ORF">Ami3637_12790</name>
</gene>
<organism evidence="1 2">
    <name type="scientific">Aminipila terrae</name>
    <dbReference type="NCBI Taxonomy" id="2697030"/>
    <lineage>
        <taxon>Bacteria</taxon>
        <taxon>Bacillati</taxon>
        <taxon>Bacillota</taxon>
        <taxon>Clostridia</taxon>
        <taxon>Peptostreptococcales</taxon>
        <taxon>Anaerovoracaceae</taxon>
        <taxon>Aminipila</taxon>
    </lineage>
</organism>
<dbReference type="InterPro" id="IPR036412">
    <property type="entry name" value="HAD-like_sf"/>
</dbReference>
<dbReference type="SUPFAM" id="SSF56784">
    <property type="entry name" value="HAD-like"/>
    <property type="match status" value="1"/>
</dbReference>
<name>A0A6P1MNB0_9FIRM</name>
<accession>A0A6P1MNB0</accession>